<organism evidence="2 3">
    <name type="scientific">Phytophthora rubi</name>
    <dbReference type="NCBI Taxonomy" id="129364"/>
    <lineage>
        <taxon>Eukaryota</taxon>
        <taxon>Sar</taxon>
        <taxon>Stramenopiles</taxon>
        <taxon>Oomycota</taxon>
        <taxon>Peronosporomycetes</taxon>
        <taxon>Peronosporales</taxon>
        <taxon>Peronosporaceae</taxon>
        <taxon>Phytophthora</taxon>
    </lineage>
</organism>
<feature type="region of interest" description="Disordered" evidence="1">
    <location>
        <begin position="1"/>
        <end position="52"/>
    </location>
</feature>
<comment type="caution">
    <text evidence="2">The sequence shown here is derived from an EMBL/GenBank/DDBJ whole genome shotgun (WGS) entry which is preliminary data.</text>
</comment>
<name>A0A6A3J6P1_9STRA</name>
<evidence type="ECO:0000256" key="1">
    <source>
        <dbReference type="SAM" id="MobiDB-lite"/>
    </source>
</evidence>
<dbReference type="AlphaFoldDB" id="A0A6A3J6P1"/>
<dbReference type="Proteomes" id="UP000429607">
    <property type="component" value="Unassembled WGS sequence"/>
</dbReference>
<protein>
    <submittedName>
        <fullName evidence="2">Uncharacterized protein</fullName>
    </submittedName>
</protein>
<evidence type="ECO:0000313" key="2">
    <source>
        <dbReference type="EMBL" id="KAE8987985.1"/>
    </source>
</evidence>
<reference evidence="2 3" key="1">
    <citation type="submission" date="2018-09" db="EMBL/GenBank/DDBJ databases">
        <title>Genomic investigation of the strawberry pathogen Phytophthora fragariae indicates pathogenicity is determined by transcriptional variation in three key races.</title>
        <authorList>
            <person name="Adams T.M."/>
            <person name="Armitage A.D."/>
            <person name="Sobczyk M.K."/>
            <person name="Bates H.J."/>
            <person name="Dunwell J.M."/>
            <person name="Nellist C.F."/>
            <person name="Harrison R.J."/>
        </authorList>
    </citation>
    <scope>NUCLEOTIDE SEQUENCE [LARGE SCALE GENOMIC DNA]</scope>
    <source>
        <strain evidence="2 3">SCRP249</strain>
    </source>
</reference>
<sequence>MGSQRATRPRRGPWGVTEEVTAREEETQKTTDAAVETQETAARPGNTHELSDRELNGDFCLWQYRQVEEKSQPPQEPTSVKTKMMSRRRKFHSSLGEIRVRMQKKIDGTTQKFYSSDKYTSLPAHFTWDCIWDEMHKIVESGLRVRELARSTMRKLLTLHCPTIRIRSPRSNVCDICAIYHAGMRGGVTADKTEELGRHTESARLMRREYKHDKTSCSSDHAVIVMDYSQNLTIPSASNTPSQRYFCCLFSVSCFGIYYENDGVQTNYIYDESTSGKGSDQINSLLAHFIETKLVPAGKTKLTVYADNCSGQNKNNYVIKFLLTL</sequence>
<accession>A0A6A3J6P1</accession>
<feature type="region of interest" description="Disordered" evidence="1">
    <location>
        <begin position="68"/>
        <end position="88"/>
    </location>
</feature>
<evidence type="ECO:0000313" key="3">
    <source>
        <dbReference type="Proteomes" id="UP000429607"/>
    </source>
</evidence>
<proteinExistence type="predicted"/>
<dbReference type="EMBL" id="QXFV01002430">
    <property type="protein sequence ID" value="KAE8987985.1"/>
    <property type="molecule type" value="Genomic_DNA"/>
</dbReference>
<dbReference type="PANTHER" id="PTHR34415">
    <property type="entry name" value="INTEGRASE CATALYTIC DOMAIN-CONTAINING PROTEIN"/>
    <property type="match status" value="1"/>
</dbReference>
<feature type="compositionally biased region" description="Basic and acidic residues" evidence="1">
    <location>
        <begin position="20"/>
        <end position="29"/>
    </location>
</feature>
<dbReference type="PANTHER" id="PTHR34415:SF1">
    <property type="entry name" value="INTEGRASE CATALYTIC DOMAIN-CONTAINING PROTEIN"/>
    <property type="match status" value="1"/>
</dbReference>
<gene>
    <name evidence="2" type="ORF">PR001_g22165</name>
</gene>